<dbReference type="AlphaFoldDB" id="A0A4R2KXM7"/>
<keyword evidence="1" id="KW-0732">Signal</keyword>
<dbReference type="CDD" id="cd01301">
    <property type="entry name" value="rDP_like"/>
    <property type="match status" value="1"/>
</dbReference>
<name>A0A4R2KXM7_9GAMM</name>
<dbReference type="GO" id="GO:0006508">
    <property type="term" value="P:proteolysis"/>
    <property type="evidence" value="ECO:0007669"/>
    <property type="project" value="InterPro"/>
</dbReference>
<dbReference type="OrthoDB" id="9806350at2"/>
<dbReference type="EMBL" id="SLWX01000005">
    <property type="protein sequence ID" value="TCO76046.1"/>
    <property type="molecule type" value="Genomic_DNA"/>
</dbReference>
<dbReference type="SUPFAM" id="SSF55298">
    <property type="entry name" value="YjgF-like"/>
    <property type="match status" value="1"/>
</dbReference>
<sequence length="572" mass="61362">MSRFSLALVSSLITLTSLLPASAGAERAARDVSETEALALHARVLTLDTHVDIGNGYATHVLDPGGFTRAQVDLPKMRAGGLDAAFFIVYVGQGPLDTAGLTAARAAAEEKYRAISRMLRAYPEQIGLARTADEVEAIHADGRRVALIGMENAYPLGESVAEVPLWAERGVRYMSLTHIGHNQFGGSSNPRADLGDDQRNEAITGPGRQLVAALNDHGILVDVSHVGKSTMLEAIALSRAPVIASHSGAKGVFDNPRNLDDEQLEAIRANGGVAQMVAFRGYVAETDRRIAEGQAALLERLLPDGWTDATDEQREAYRRELAALRQTYTDVTLAQFVDHIDYAVDLIGVEHVGIVSDFDGGGGVEGWDDASETANVTLELMRRGYTEDEIRALWGGNVLRILRAAESARASEQDNDPEARLAELGITLPPAPQPVANYVNGVQTGNLIFLAGKGPKRADGSEVTGKLGAGVSIEQGYEAARLTAINQLAVLKAMLGDLTRVKRVVKVLGMVNSDPDFLQQPAVINGFSDLMVEVFGERGRHARAAVGMASLPRGQAVEIEMIVEIEPWRTTR</sequence>
<dbReference type="InterPro" id="IPR013813">
    <property type="entry name" value="Endoribo_LPSP/chorism_mut-like"/>
</dbReference>
<protein>
    <submittedName>
        <fullName evidence="3">Membrane dipeptidase</fullName>
    </submittedName>
</protein>
<keyword evidence="4" id="KW-1185">Reference proteome</keyword>
<dbReference type="PROSITE" id="PS51365">
    <property type="entry name" value="RENAL_DIPEPTIDASE_2"/>
    <property type="match status" value="1"/>
</dbReference>
<dbReference type="InterPro" id="IPR032466">
    <property type="entry name" value="Metal_Hydrolase"/>
</dbReference>
<accession>A0A4R2KXM7</accession>
<feature type="domain" description="Endoribonuclease L-PSP/chorismate mutase-like" evidence="2">
    <location>
        <begin position="418"/>
        <end position="547"/>
    </location>
</feature>
<dbReference type="InterPro" id="IPR008257">
    <property type="entry name" value="Pept_M19"/>
</dbReference>
<evidence type="ECO:0000256" key="1">
    <source>
        <dbReference type="SAM" id="SignalP"/>
    </source>
</evidence>
<dbReference type="CDD" id="cd02199">
    <property type="entry name" value="YjgF_YER057c_UK114_like_1"/>
    <property type="match status" value="1"/>
</dbReference>
<dbReference type="PANTHER" id="PTHR10443:SF12">
    <property type="entry name" value="DIPEPTIDASE"/>
    <property type="match status" value="1"/>
</dbReference>
<dbReference type="Pfam" id="PF01244">
    <property type="entry name" value="Peptidase_M19"/>
    <property type="match status" value="1"/>
</dbReference>
<organism evidence="3 4">
    <name type="scientific">Chromatocurvus halotolerans</name>
    <dbReference type="NCBI Taxonomy" id="1132028"/>
    <lineage>
        <taxon>Bacteria</taxon>
        <taxon>Pseudomonadati</taxon>
        <taxon>Pseudomonadota</taxon>
        <taxon>Gammaproteobacteria</taxon>
        <taxon>Cellvibrionales</taxon>
        <taxon>Halieaceae</taxon>
        <taxon>Chromatocurvus</taxon>
    </lineage>
</organism>
<dbReference type="InterPro" id="IPR035959">
    <property type="entry name" value="RutC-like_sf"/>
</dbReference>
<evidence type="ECO:0000313" key="4">
    <source>
        <dbReference type="Proteomes" id="UP000294980"/>
    </source>
</evidence>
<dbReference type="SUPFAM" id="SSF51556">
    <property type="entry name" value="Metallo-dependent hydrolases"/>
    <property type="match status" value="1"/>
</dbReference>
<dbReference type="Gene3D" id="3.30.1330.40">
    <property type="entry name" value="RutC-like"/>
    <property type="match status" value="1"/>
</dbReference>
<proteinExistence type="predicted"/>
<dbReference type="Proteomes" id="UP000294980">
    <property type="component" value="Unassembled WGS sequence"/>
</dbReference>
<dbReference type="PANTHER" id="PTHR10443">
    <property type="entry name" value="MICROSOMAL DIPEPTIDASE"/>
    <property type="match status" value="1"/>
</dbReference>
<reference evidence="3 4" key="1">
    <citation type="submission" date="2019-03" db="EMBL/GenBank/DDBJ databases">
        <title>Genomic Encyclopedia of Type Strains, Phase IV (KMG-IV): sequencing the most valuable type-strain genomes for metagenomic binning, comparative biology and taxonomic classification.</title>
        <authorList>
            <person name="Goeker M."/>
        </authorList>
    </citation>
    <scope>NUCLEOTIDE SEQUENCE [LARGE SCALE GENOMIC DNA]</scope>
    <source>
        <strain evidence="3 4">DSM 23344</strain>
    </source>
</reference>
<dbReference type="Pfam" id="PF14588">
    <property type="entry name" value="YjgF_endoribonc"/>
    <property type="match status" value="1"/>
</dbReference>
<evidence type="ECO:0000313" key="3">
    <source>
        <dbReference type="EMBL" id="TCO76046.1"/>
    </source>
</evidence>
<dbReference type="GO" id="GO:0070573">
    <property type="term" value="F:metallodipeptidase activity"/>
    <property type="evidence" value="ECO:0007669"/>
    <property type="project" value="InterPro"/>
</dbReference>
<feature type="chain" id="PRO_5020569436" evidence="1">
    <location>
        <begin position="26"/>
        <end position="572"/>
    </location>
</feature>
<dbReference type="Gene3D" id="3.20.20.140">
    <property type="entry name" value="Metal-dependent hydrolases"/>
    <property type="match status" value="1"/>
</dbReference>
<feature type="signal peptide" evidence="1">
    <location>
        <begin position="1"/>
        <end position="25"/>
    </location>
</feature>
<dbReference type="Gene3D" id="1.10.287.650">
    <property type="entry name" value="L27 domain"/>
    <property type="match status" value="1"/>
</dbReference>
<gene>
    <name evidence="3" type="ORF">EV688_1056</name>
</gene>
<comment type="caution">
    <text evidence="3">The sequence shown here is derived from an EMBL/GenBank/DDBJ whole genome shotgun (WGS) entry which is preliminary data.</text>
</comment>
<dbReference type="RefSeq" id="WP_117315700.1">
    <property type="nucleotide sequence ID" value="NZ_QQSW01000003.1"/>
</dbReference>
<evidence type="ECO:0000259" key="2">
    <source>
        <dbReference type="Pfam" id="PF14588"/>
    </source>
</evidence>